<keyword evidence="11 12" id="KW-0472">Membrane</keyword>
<evidence type="ECO:0000256" key="1">
    <source>
        <dbReference type="ARBA" id="ARBA00004429"/>
    </source>
</evidence>
<evidence type="ECO:0000256" key="4">
    <source>
        <dbReference type="ARBA" id="ARBA00022519"/>
    </source>
</evidence>
<dbReference type="InterPro" id="IPR035919">
    <property type="entry name" value="EAL_sf"/>
</dbReference>
<evidence type="ECO:0000259" key="13">
    <source>
        <dbReference type="PROSITE" id="PS50112"/>
    </source>
</evidence>
<keyword evidence="7 12" id="KW-0812">Transmembrane</keyword>
<evidence type="ECO:0000256" key="2">
    <source>
        <dbReference type="ARBA" id="ARBA00012282"/>
    </source>
</evidence>
<dbReference type="SMART" id="SM00052">
    <property type="entry name" value="EAL"/>
    <property type="match status" value="1"/>
</dbReference>
<dbReference type="Gene3D" id="3.30.70.270">
    <property type="match status" value="1"/>
</dbReference>
<name>G2DEH3_9GAMM</name>
<dbReference type="InterPro" id="IPR035965">
    <property type="entry name" value="PAS-like_dom_sf"/>
</dbReference>
<dbReference type="PANTHER" id="PTHR44757">
    <property type="entry name" value="DIGUANYLATE CYCLASE DGCP"/>
    <property type="match status" value="1"/>
</dbReference>
<dbReference type="Gene3D" id="3.30.450.20">
    <property type="entry name" value="PAS domain"/>
    <property type="match status" value="4"/>
</dbReference>
<dbReference type="Gene3D" id="3.20.20.450">
    <property type="entry name" value="EAL domain"/>
    <property type="match status" value="1"/>
</dbReference>
<dbReference type="CDD" id="cd01948">
    <property type="entry name" value="EAL"/>
    <property type="match status" value="1"/>
</dbReference>
<evidence type="ECO:0000256" key="5">
    <source>
        <dbReference type="ARBA" id="ARBA00022636"/>
    </source>
</evidence>
<feature type="transmembrane region" description="Helical" evidence="12">
    <location>
        <begin position="154"/>
        <end position="173"/>
    </location>
</feature>
<keyword evidence="18" id="KW-1185">Reference proteome</keyword>
<dbReference type="SUPFAM" id="SSF55785">
    <property type="entry name" value="PYP-like sensor domain (PAS domain)"/>
    <property type="match status" value="4"/>
</dbReference>
<dbReference type="NCBIfam" id="TIGR00229">
    <property type="entry name" value="sensory_box"/>
    <property type="match status" value="3"/>
</dbReference>
<dbReference type="GO" id="GO:0005886">
    <property type="term" value="C:plasma membrane"/>
    <property type="evidence" value="ECO:0007669"/>
    <property type="project" value="UniProtKB-SubCell"/>
</dbReference>
<dbReference type="InterPro" id="IPR013655">
    <property type="entry name" value="PAS_fold_3"/>
</dbReference>
<reference evidence="17" key="1">
    <citation type="journal article" date="2011" name="ISME J.">
        <title>The endosymbionts of the deep-sea tubeworms Riftia pachyptila and Tevnia jerichonana share an identical physiology as revealed by proteogenomic analyses.</title>
        <authorList>
            <person name="Gardebrecht A."/>
            <person name="Markert S."/>
            <person name="Felbeck H."/>
            <person name="Thuermer A."/>
            <person name="Albrecht D."/>
            <person name="Wollherr A."/>
            <person name="Kabisch J."/>
            <person name="Lehmann R."/>
            <person name="Daniel R."/>
            <person name="Liesegang H."/>
            <person name="Hecker M."/>
            <person name="Sievert S.M."/>
            <person name="Schweder T."/>
        </authorList>
    </citation>
    <scope>NUCLEOTIDE SEQUENCE [LARGE SCALE GENOMIC DNA]</scope>
</reference>
<dbReference type="NCBIfam" id="TIGR00254">
    <property type="entry name" value="GGDEF"/>
    <property type="match status" value="1"/>
</dbReference>
<accession>G2DEH3</accession>
<feature type="transmembrane region" description="Helical" evidence="12">
    <location>
        <begin position="185"/>
        <end position="204"/>
    </location>
</feature>
<dbReference type="GO" id="GO:0016740">
    <property type="term" value="F:transferase activity"/>
    <property type="evidence" value="ECO:0007669"/>
    <property type="project" value="UniProtKB-KW"/>
</dbReference>
<sequence>MDKPMVKHRSTPLLLRVLILVTGIVAFTSFALLFHSSYQFQRDQLILSVERQAAFIGSMLPEHESLQLDLATPLFDNIKAMLLLLEHQGLANAYALGVKQGAQLVIPLHAEEELAGLAKMVALSGETDAYGEALRRGVKGESGSLVARDFRDQWVLVAYAPLGTAGAALIGRVDLLEMAKPFAQTGLLVLILALVLIFVSARFFRRVTQPLLEQHQHSESRYRNLLDNMADCVAVYDCVEGGENFLIVDVNKAAEQFHGVEREQISGQQISEALPRVAKSGLSAALRRVWESGESEFVSLTYSDGSGRARWVENFIYRLGSGEVVVIYSDLTEQRQKEAQLKRSEHLLRSIVDATPDWIFIKDASFKYLFANRSFAEAVGHKPDSVIGKTDEDLGFPPEIVSGDAANGIRGFRKDDVDVLGGKRIHNPYDPATYQDGSFHIFDTHKIPLRDSTGKVYGVLAVARDITALNRAMGDLKVNEARLTLAEAIAHMGHWSWDIKHNKLFWSEEVFRIFGVVPGGFDSTYEAFLNFVHEEDRALVKLKFNAHLEENQPFSVDHRIVWRNGTVRWIHQEAELDRDADGFPDQMLGVVIDITDRKLAEQSLVEERNFLQHVINGISDPLRVIDQEMGVMLMNGAALDQSVERGDCEGKATCYQSCQGMKPLCDEYPDGMPACPLKRVIKTKQPQTETHLITLDDGEQRTYESSFSPLLNEEKIMYGVVETSRDITEHLGLQARLQEQDDHVVQLTYLDQLTGLPNRLLFMDRLRQGLSISRRDNRSLAVLYIDLDRFKQINESFGHEFGDLILQDVARRLQGQLREGDTLARFSGDEFVAVTGNLGQPEHAGILAQKLLQGFDEPFFVKDQKFYVTASIGVSIFPQDGQDPEALMREANTALFQAKDEGRNSFQFYRDEMTVQAFEHVLMENNLRNALMEQQFEIYYQPQVSFDTGEVVGAEALIRWNFPEMGMVSPAKFIPLAEDTGLILPIGEWVTRTTCQQIVDWLKRGIPVPRIAINLSPKQFNDKHLLENIIRILDETGCPSEQIEFEVTEGQIMERSERAIGVLEALRKNGITVAIDDFGTGYSSLSQLKQLPLNKLKIDHSFVRDLPDDMDSRAIAEAIIGMGRSLGLSVTAEGIENQAQAEFLQSAGCTQAQGFLYQRPVPAAEFEKFLLDSQADLCLSTPVPGAPD</sequence>
<keyword evidence="4" id="KW-0997">Cell inner membrane</keyword>
<evidence type="ECO:0000256" key="7">
    <source>
        <dbReference type="ARBA" id="ARBA00022692"/>
    </source>
</evidence>
<evidence type="ECO:0000256" key="11">
    <source>
        <dbReference type="ARBA" id="ARBA00023136"/>
    </source>
</evidence>
<dbReference type="SMART" id="SM00267">
    <property type="entry name" value="GGDEF"/>
    <property type="match status" value="1"/>
</dbReference>
<evidence type="ECO:0000256" key="8">
    <source>
        <dbReference type="ARBA" id="ARBA00022737"/>
    </source>
</evidence>
<dbReference type="Pfam" id="PF08447">
    <property type="entry name" value="PAS_3"/>
    <property type="match status" value="1"/>
</dbReference>
<evidence type="ECO:0000259" key="16">
    <source>
        <dbReference type="PROSITE" id="PS50887"/>
    </source>
</evidence>
<dbReference type="CDD" id="cd00130">
    <property type="entry name" value="PAS"/>
    <property type="match status" value="1"/>
</dbReference>
<dbReference type="Gene3D" id="2.10.70.100">
    <property type="match status" value="1"/>
</dbReference>
<comment type="subcellular location">
    <subcellularLocation>
        <location evidence="1">Cell inner membrane</location>
        <topology evidence="1">Multi-pass membrane protein</topology>
    </subcellularLocation>
</comment>
<proteinExistence type="predicted"/>
<keyword evidence="9" id="KW-0547">Nucleotide-binding</keyword>
<dbReference type="InterPro" id="IPR000014">
    <property type="entry name" value="PAS"/>
</dbReference>
<dbReference type="SUPFAM" id="SSF55073">
    <property type="entry name" value="Nucleotide cyclase"/>
    <property type="match status" value="1"/>
</dbReference>
<evidence type="ECO:0000256" key="9">
    <source>
        <dbReference type="ARBA" id="ARBA00022741"/>
    </source>
</evidence>
<dbReference type="PROSITE" id="PS50112">
    <property type="entry name" value="PAS"/>
    <property type="match status" value="2"/>
</dbReference>
<dbReference type="EMBL" id="AFOC01000054">
    <property type="protein sequence ID" value="EGV50991.1"/>
    <property type="molecule type" value="Genomic_DNA"/>
</dbReference>
<dbReference type="InterPro" id="IPR001610">
    <property type="entry name" value="PAC"/>
</dbReference>
<keyword evidence="5" id="KW-0973">c-di-GMP</keyword>
<feature type="transmembrane region" description="Helical" evidence="12">
    <location>
        <begin position="13"/>
        <end position="34"/>
    </location>
</feature>
<dbReference type="PROSITE" id="PS50887">
    <property type="entry name" value="GGDEF"/>
    <property type="match status" value="1"/>
</dbReference>
<dbReference type="InterPro" id="IPR029787">
    <property type="entry name" value="Nucleotide_cyclase"/>
</dbReference>
<keyword evidence="10 12" id="KW-1133">Transmembrane helix</keyword>
<dbReference type="InterPro" id="IPR000700">
    <property type="entry name" value="PAS-assoc_C"/>
</dbReference>
<dbReference type="Pfam" id="PF08448">
    <property type="entry name" value="PAS_4"/>
    <property type="match status" value="3"/>
</dbReference>
<evidence type="ECO:0000313" key="18">
    <source>
        <dbReference type="Proteomes" id="UP000004491"/>
    </source>
</evidence>
<dbReference type="EC" id="3.1.4.52" evidence="2"/>
<dbReference type="PROSITE" id="PS50113">
    <property type="entry name" value="PAC"/>
    <property type="match status" value="3"/>
</dbReference>
<gene>
    <name evidence="17" type="ORF">Rifp1Sym_ca00130</name>
</gene>
<dbReference type="InterPro" id="IPR013656">
    <property type="entry name" value="PAS_4"/>
</dbReference>
<dbReference type="FunFam" id="2.10.70.100:FF:000001">
    <property type="entry name" value="Sensory transduction histidine kinase"/>
    <property type="match status" value="1"/>
</dbReference>
<feature type="domain" description="EAL" evidence="15">
    <location>
        <begin position="920"/>
        <end position="1174"/>
    </location>
</feature>
<keyword evidence="6" id="KW-0808">Transferase</keyword>
<dbReference type="InterPro" id="IPR052155">
    <property type="entry name" value="Biofilm_reg_signaling"/>
</dbReference>
<feature type="domain" description="PAC" evidence="14">
    <location>
        <begin position="686"/>
        <end position="739"/>
    </location>
</feature>
<dbReference type="GO" id="GO:0000166">
    <property type="term" value="F:nucleotide binding"/>
    <property type="evidence" value="ECO:0007669"/>
    <property type="project" value="UniProtKB-KW"/>
</dbReference>
<evidence type="ECO:0000256" key="10">
    <source>
        <dbReference type="ARBA" id="ARBA00022989"/>
    </source>
</evidence>
<comment type="caution">
    <text evidence="17">The sequence shown here is derived from an EMBL/GenBank/DDBJ whole genome shotgun (WGS) entry which is preliminary data.</text>
</comment>
<protein>
    <recommendedName>
        <fullName evidence="2">cyclic-guanylate-specific phosphodiesterase</fullName>
        <ecNumber evidence="2">3.1.4.52</ecNumber>
    </recommendedName>
</protein>
<evidence type="ECO:0000256" key="12">
    <source>
        <dbReference type="SAM" id="Phobius"/>
    </source>
</evidence>
<feature type="domain" description="PAC" evidence="14">
    <location>
        <begin position="425"/>
        <end position="478"/>
    </location>
</feature>
<organism evidence="17 18">
    <name type="scientific">endosymbiont of Riftia pachyptila</name>
    <name type="common">vent Ph05</name>
    <dbReference type="NCBI Taxonomy" id="1048808"/>
    <lineage>
        <taxon>Bacteria</taxon>
        <taxon>Pseudomonadati</taxon>
        <taxon>Pseudomonadota</taxon>
        <taxon>Gammaproteobacteria</taxon>
        <taxon>sulfur-oxidizing symbionts</taxon>
    </lineage>
</organism>
<dbReference type="SMART" id="SM00091">
    <property type="entry name" value="PAS"/>
    <property type="match status" value="3"/>
</dbReference>
<dbReference type="InterPro" id="IPR000160">
    <property type="entry name" value="GGDEF_dom"/>
</dbReference>
<dbReference type="SMART" id="SM00086">
    <property type="entry name" value="PAC"/>
    <property type="match status" value="3"/>
</dbReference>
<feature type="domain" description="PAS" evidence="13">
    <location>
        <begin position="218"/>
        <end position="293"/>
    </location>
</feature>
<evidence type="ECO:0000259" key="14">
    <source>
        <dbReference type="PROSITE" id="PS50113"/>
    </source>
</evidence>
<dbReference type="InterPro" id="IPR043128">
    <property type="entry name" value="Rev_trsase/Diguanyl_cyclase"/>
</dbReference>
<dbReference type="Proteomes" id="UP000004491">
    <property type="component" value="Unassembled WGS sequence"/>
</dbReference>
<evidence type="ECO:0000256" key="3">
    <source>
        <dbReference type="ARBA" id="ARBA00022475"/>
    </source>
</evidence>
<keyword evidence="8" id="KW-0677">Repeat</keyword>
<evidence type="ECO:0000313" key="17">
    <source>
        <dbReference type="EMBL" id="EGV50991.1"/>
    </source>
</evidence>
<dbReference type="Pfam" id="PF00563">
    <property type="entry name" value="EAL"/>
    <property type="match status" value="1"/>
</dbReference>
<dbReference type="PANTHER" id="PTHR44757:SF2">
    <property type="entry name" value="BIOFILM ARCHITECTURE MAINTENANCE PROTEIN MBAA"/>
    <property type="match status" value="1"/>
</dbReference>
<dbReference type="Pfam" id="PF00990">
    <property type="entry name" value="GGDEF"/>
    <property type="match status" value="1"/>
</dbReference>
<dbReference type="FunFam" id="3.20.20.450:FF:000001">
    <property type="entry name" value="Cyclic di-GMP phosphodiesterase yahA"/>
    <property type="match status" value="1"/>
</dbReference>
<feature type="domain" description="GGDEF" evidence="16">
    <location>
        <begin position="778"/>
        <end position="911"/>
    </location>
</feature>
<dbReference type="GO" id="GO:0071111">
    <property type="term" value="F:cyclic-guanylate-specific phosphodiesterase activity"/>
    <property type="evidence" value="ECO:0007669"/>
    <property type="project" value="UniProtKB-EC"/>
</dbReference>
<dbReference type="CDD" id="cd01949">
    <property type="entry name" value="GGDEF"/>
    <property type="match status" value="1"/>
</dbReference>
<dbReference type="AlphaFoldDB" id="G2DEH3"/>
<dbReference type="InterPro" id="IPR001633">
    <property type="entry name" value="EAL_dom"/>
</dbReference>
<dbReference type="PROSITE" id="PS50883">
    <property type="entry name" value="EAL"/>
    <property type="match status" value="1"/>
</dbReference>
<evidence type="ECO:0000256" key="6">
    <source>
        <dbReference type="ARBA" id="ARBA00022679"/>
    </source>
</evidence>
<evidence type="ECO:0000259" key="15">
    <source>
        <dbReference type="PROSITE" id="PS50883"/>
    </source>
</evidence>
<feature type="domain" description="PAS" evidence="13">
    <location>
        <begin position="344"/>
        <end position="390"/>
    </location>
</feature>
<feature type="domain" description="PAC" evidence="14">
    <location>
        <begin position="554"/>
        <end position="606"/>
    </location>
</feature>
<dbReference type="SUPFAM" id="SSF141868">
    <property type="entry name" value="EAL domain-like"/>
    <property type="match status" value="1"/>
</dbReference>
<keyword evidence="3" id="KW-1003">Cell membrane</keyword>